<feature type="region of interest" description="Disordered" evidence="1">
    <location>
        <begin position="1"/>
        <end position="27"/>
    </location>
</feature>
<reference evidence="2" key="1">
    <citation type="journal article" date="2014" name="Int. J. Syst. Evol. Microbiol.">
        <title>Complete genome sequence of Corynebacterium casei LMG S-19264T (=DSM 44701T), isolated from a smear-ripened cheese.</title>
        <authorList>
            <consortium name="US DOE Joint Genome Institute (JGI-PGF)"/>
            <person name="Walter F."/>
            <person name="Albersmeier A."/>
            <person name="Kalinowski J."/>
            <person name="Ruckert C."/>
        </authorList>
    </citation>
    <scope>NUCLEOTIDE SEQUENCE</scope>
    <source>
        <strain evidence="2">JCM 5016</strain>
    </source>
</reference>
<proteinExistence type="predicted"/>
<protein>
    <submittedName>
        <fullName evidence="2">Uncharacterized protein</fullName>
    </submittedName>
</protein>
<sequence length="66" mass="6982">MIRPAPRTSLRGFGGRGAPDGAGSGHARTGIQTEFPYFGKGRAAAYWRPIFLQAAAYLAVQMSAVV</sequence>
<gene>
    <name evidence="2" type="ORF">GCM10010389_28450</name>
</gene>
<name>A0A918R7E3_9ACTN</name>
<accession>A0A918R7E3</accession>
<reference evidence="2" key="2">
    <citation type="submission" date="2020-09" db="EMBL/GenBank/DDBJ databases">
        <authorList>
            <person name="Sun Q."/>
            <person name="Ohkuma M."/>
        </authorList>
    </citation>
    <scope>NUCLEOTIDE SEQUENCE</scope>
    <source>
        <strain evidence="2">JCM 5016</strain>
    </source>
</reference>
<dbReference type="EMBL" id="BMWH01000009">
    <property type="protein sequence ID" value="GGZ88449.1"/>
    <property type="molecule type" value="Genomic_DNA"/>
</dbReference>
<keyword evidence="3" id="KW-1185">Reference proteome</keyword>
<evidence type="ECO:0000256" key="1">
    <source>
        <dbReference type="SAM" id="MobiDB-lite"/>
    </source>
</evidence>
<evidence type="ECO:0000313" key="3">
    <source>
        <dbReference type="Proteomes" id="UP000623010"/>
    </source>
</evidence>
<comment type="caution">
    <text evidence="2">The sequence shown here is derived from an EMBL/GenBank/DDBJ whole genome shotgun (WGS) entry which is preliminary data.</text>
</comment>
<organism evidence="2 3">
    <name type="scientific">Streptomyces echinoruber</name>
    <dbReference type="NCBI Taxonomy" id="68898"/>
    <lineage>
        <taxon>Bacteria</taxon>
        <taxon>Bacillati</taxon>
        <taxon>Actinomycetota</taxon>
        <taxon>Actinomycetes</taxon>
        <taxon>Kitasatosporales</taxon>
        <taxon>Streptomycetaceae</taxon>
        <taxon>Streptomyces</taxon>
    </lineage>
</organism>
<dbReference type="AlphaFoldDB" id="A0A918R7E3"/>
<dbReference type="Proteomes" id="UP000623010">
    <property type="component" value="Unassembled WGS sequence"/>
</dbReference>
<evidence type="ECO:0000313" key="2">
    <source>
        <dbReference type="EMBL" id="GGZ88449.1"/>
    </source>
</evidence>
<feature type="compositionally biased region" description="Gly residues" evidence="1">
    <location>
        <begin position="12"/>
        <end position="24"/>
    </location>
</feature>